<dbReference type="InterPro" id="IPR043129">
    <property type="entry name" value="ATPase_NBD"/>
</dbReference>
<name>X6PDA4_RETFI</name>
<organism evidence="2 3">
    <name type="scientific">Reticulomyxa filosa</name>
    <dbReference type="NCBI Taxonomy" id="46433"/>
    <lineage>
        <taxon>Eukaryota</taxon>
        <taxon>Sar</taxon>
        <taxon>Rhizaria</taxon>
        <taxon>Retaria</taxon>
        <taxon>Foraminifera</taxon>
        <taxon>Monothalamids</taxon>
        <taxon>Reticulomyxidae</taxon>
        <taxon>Reticulomyxa</taxon>
    </lineage>
</organism>
<dbReference type="Gene3D" id="3.40.50.410">
    <property type="entry name" value="von Willebrand factor, type A domain"/>
    <property type="match status" value="1"/>
</dbReference>
<gene>
    <name evidence="2" type="ORF">RFI_01025</name>
</gene>
<dbReference type="Gene3D" id="3.30.420.40">
    <property type="match status" value="1"/>
</dbReference>
<feature type="region of interest" description="Disordered" evidence="1">
    <location>
        <begin position="162"/>
        <end position="198"/>
    </location>
</feature>
<dbReference type="Proteomes" id="UP000023152">
    <property type="component" value="Unassembled WGS sequence"/>
</dbReference>
<dbReference type="SUPFAM" id="SSF53067">
    <property type="entry name" value="Actin-like ATPase domain"/>
    <property type="match status" value="2"/>
</dbReference>
<dbReference type="PANTHER" id="PTHR14187:SF5">
    <property type="entry name" value="HEAT SHOCK 70 KDA PROTEIN 12A"/>
    <property type="match status" value="1"/>
</dbReference>
<dbReference type="EMBL" id="ASPP01001054">
    <property type="protein sequence ID" value="ETO36039.1"/>
    <property type="molecule type" value="Genomic_DNA"/>
</dbReference>
<reference evidence="2 3" key="1">
    <citation type="journal article" date="2013" name="Curr. Biol.">
        <title>The Genome of the Foraminiferan Reticulomyxa filosa.</title>
        <authorList>
            <person name="Glockner G."/>
            <person name="Hulsmann N."/>
            <person name="Schleicher M."/>
            <person name="Noegel A.A."/>
            <person name="Eichinger L."/>
            <person name="Gallinger C."/>
            <person name="Pawlowski J."/>
            <person name="Sierra R."/>
            <person name="Euteneuer U."/>
            <person name="Pillet L."/>
            <person name="Moustafa A."/>
            <person name="Platzer M."/>
            <person name="Groth M."/>
            <person name="Szafranski K."/>
            <person name="Schliwa M."/>
        </authorList>
    </citation>
    <scope>NUCLEOTIDE SEQUENCE [LARGE SCALE GENOMIC DNA]</scope>
</reference>
<proteinExistence type="predicted"/>
<sequence>MSVDLCFAMDCTGKEKKCMKVDLFSRKLVVCVGSMVEWISKCKDDIQNIVTQILTEYPFVYIFVFWFLSLDNNKQKTYFRDYDDTPPFEILPFTEDVNAFKDFLEKLKANGGDDNCEDVIGGLEECAKLQWSSTTKVLFHIVSLFFLTADWRMENRKSILRNFSNEERDTQKTQGDAPPHNRMYHDGAGDNYPNDTRRQHDTTLRKLQEKGNMRYCIAKLNNSLNKMIRVFKATGYEINLIVEEREMPDIKYLFASVVRFVTEAIQAIRVSKNRESVAAVGIDFGTDGTGFAYSFFNEEVHKEQKWPGRLLAELKCKTNILLDKNGDFVAFGQEAADEYTSNTDCSLEFYERFKMALYDKTLEEEEGKYDTDKKEKDLEPYLTAANGKKRKTIEVLVQAFTFLRKHIMKVLRETKCVKEIEDVQWIVTIPAIWSNTAKNRMREAALRAGLINNFIRDHLIFAFEPGVNQFLLFHFSQQNWDILKKQNVEDDKYILLDLGGGTADIACHQVLDGINVSQIYAPSGGPWGSTYIDEAFWEMLHEIFGREIIEEFKTKYPNESIRLKESFRQAKHNYDPVSSKPQKVKIKELVIFMKKHQIDLKVMSKKVQEYKLKNKSGVFELDEDIGTLYLGHEGWKFLMDKVIDPLVEHVHKLLMEPELKGCKTMLCVGGLSTSPYVMQRLRDTFVTDHKMIKTISKPNQPILAVVEGAVRFGVAPSLIAKYVMPYTYGLKCARLWATSDEEDKKLWSEKEMSYIFEDGFEIFVSKGAKMHVQDPPKVKYFQPLNEGEKVIIIEIHRSTEENPKQCTNETYCGQASFDLPDNWWNGVDATTKEIPVAFFFNKTEIQVKVELENYPEDRRFIKIEWERGV</sequence>
<evidence type="ECO:0000313" key="3">
    <source>
        <dbReference type="Proteomes" id="UP000023152"/>
    </source>
</evidence>
<evidence type="ECO:0000313" key="2">
    <source>
        <dbReference type="EMBL" id="ETO36039.1"/>
    </source>
</evidence>
<keyword evidence="3" id="KW-1185">Reference proteome</keyword>
<dbReference type="OrthoDB" id="2963168at2759"/>
<comment type="caution">
    <text evidence="2">The sequence shown here is derived from an EMBL/GenBank/DDBJ whole genome shotgun (WGS) entry which is preliminary data.</text>
</comment>
<evidence type="ECO:0000256" key="1">
    <source>
        <dbReference type="SAM" id="MobiDB-lite"/>
    </source>
</evidence>
<accession>X6PDA4</accession>
<dbReference type="AlphaFoldDB" id="X6PDA4"/>
<dbReference type="InterPro" id="IPR036465">
    <property type="entry name" value="vWFA_dom_sf"/>
</dbReference>
<dbReference type="PANTHER" id="PTHR14187">
    <property type="entry name" value="ALPHA KINASE/ELONGATION FACTOR 2 KINASE"/>
    <property type="match status" value="1"/>
</dbReference>
<dbReference type="CDD" id="cd10229">
    <property type="entry name" value="ASKHA_NBD_HSP70_HSPA12"/>
    <property type="match status" value="1"/>
</dbReference>
<protein>
    <submittedName>
        <fullName evidence="2">Uncharacterized protein</fullName>
    </submittedName>
</protein>